<evidence type="ECO:0000313" key="2">
    <source>
        <dbReference type="EMBL" id="UWX63481.1"/>
    </source>
</evidence>
<proteinExistence type="predicted"/>
<evidence type="ECO:0000313" key="3">
    <source>
        <dbReference type="Proteomes" id="UP001060261"/>
    </source>
</evidence>
<protein>
    <recommendedName>
        <fullName evidence="4">Outer membrane lipoprotein carrier protein LolA</fullName>
    </recommendedName>
</protein>
<keyword evidence="3" id="KW-1185">Reference proteome</keyword>
<evidence type="ECO:0008006" key="4">
    <source>
        <dbReference type="Google" id="ProtNLM"/>
    </source>
</evidence>
<dbReference type="EMBL" id="CP104213">
    <property type="protein sequence ID" value="UWX63481.1"/>
    <property type="molecule type" value="Genomic_DNA"/>
</dbReference>
<feature type="chain" id="PRO_5046211194" description="Outer membrane lipoprotein carrier protein LolA" evidence="1">
    <location>
        <begin position="25"/>
        <end position="177"/>
    </location>
</feature>
<evidence type="ECO:0000256" key="1">
    <source>
        <dbReference type="SAM" id="SignalP"/>
    </source>
</evidence>
<dbReference type="RefSeq" id="WP_260559767.1">
    <property type="nucleotide sequence ID" value="NZ_BAABEC010000180.1"/>
</dbReference>
<name>A0ABY5YFJ5_9DEIO</name>
<feature type="signal peptide" evidence="1">
    <location>
        <begin position="1"/>
        <end position="24"/>
    </location>
</feature>
<sequence>MNRLSQGAAVALFFGLVGSGLAQAATVQLSNLPLSVETSDTLLTLTPVAIQKIYPAQSRPEAVFLTNDKKVTMGFEWRQAALKPGEVSGLVSQFPAVIKAQVAGLKTLTPKLLTIQGTPWAQFIYTLAGKNGDLRREMLVTSAQGRMLILNVDSSVKDYSTNDIAVRTFVNGIKVSQ</sequence>
<keyword evidence="1" id="KW-0732">Signal</keyword>
<gene>
    <name evidence="2" type="ORF">N0D28_12115</name>
</gene>
<reference evidence="2" key="1">
    <citation type="submission" date="2022-09" db="EMBL/GenBank/DDBJ databases">
        <title>genome sequence of Deinococcus rubellus.</title>
        <authorList>
            <person name="Srinivasan S."/>
        </authorList>
    </citation>
    <scope>NUCLEOTIDE SEQUENCE</scope>
    <source>
        <strain evidence="2">Ant6</strain>
    </source>
</reference>
<organism evidence="2 3">
    <name type="scientific">Deinococcus rubellus</name>
    <dbReference type="NCBI Taxonomy" id="1889240"/>
    <lineage>
        <taxon>Bacteria</taxon>
        <taxon>Thermotogati</taxon>
        <taxon>Deinococcota</taxon>
        <taxon>Deinococci</taxon>
        <taxon>Deinococcales</taxon>
        <taxon>Deinococcaceae</taxon>
        <taxon>Deinococcus</taxon>
    </lineage>
</organism>
<dbReference type="Proteomes" id="UP001060261">
    <property type="component" value="Chromosome"/>
</dbReference>
<accession>A0ABY5YFJ5</accession>